<sequence>MATKNFIQLVDIPDYRFDKRATDIDYDGIACDCDSKTISILNAISHISLNVFSLVEESLVDKEKIADLSCIIADLAELAIATNKISQSASYLSGLKGDNNGA</sequence>
<evidence type="ECO:0000313" key="2">
    <source>
        <dbReference type="EMBL" id="VGL66372.1"/>
    </source>
</evidence>
<accession>A0A486NZR8</accession>
<dbReference type="RefSeq" id="WP_019705434.1">
    <property type="nucleotide sequence ID" value="NZ_BFEN01000039.1"/>
</dbReference>
<reference evidence="1 3" key="2">
    <citation type="submission" date="2019-07" db="EMBL/GenBank/DDBJ databases">
        <title>Genome sequence of OXA-232-producing Klebsiella pneumoniae ST23 from septicemic neonate.</title>
        <authorList>
            <person name="Mukherjee S."/>
            <person name="Naha S."/>
            <person name="Bhadury P."/>
            <person name="Basu S."/>
        </authorList>
    </citation>
    <scope>NUCLEOTIDE SEQUENCE [LARGE SCALE GENOMIC DNA]</scope>
    <source>
        <strain evidence="1 3">EN5275</strain>
    </source>
</reference>
<dbReference type="EMBL" id="CAAHCP010000005">
    <property type="protein sequence ID" value="VGL66372.1"/>
    <property type="molecule type" value="Genomic_DNA"/>
</dbReference>
<dbReference type="AlphaFoldDB" id="A0A486NZR8"/>
<protein>
    <submittedName>
        <fullName evidence="2">Uncharacterized protein</fullName>
    </submittedName>
</protein>
<name>A0A486NZR8_KLEPN</name>
<dbReference type="EMBL" id="VINI01000017">
    <property type="protein sequence ID" value="MSS32948.1"/>
    <property type="molecule type" value="Genomic_DNA"/>
</dbReference>
<evidence type="ECO:0000313" key="3">
    <source>
        <dbReference type="Proteomes" id="UP000468995"/>
    </source>
</evidence>
<reference evidence="2" key="1">
    <citation type="submission" date="2019-03" db="EMBL/GenBank/DDBJ databases">
        <authorList>
            <consortium name="Pathogen Informatics"/>
        </authorList>
    </citation>
    <scope>NUCLEOTIDE SEQUENCE</scope>
    <source>
        <strain evidence="2">5012STDY7626444</strain>
    </source>
</reference>
<proteinExistence type="predicted"/>
<gene>
    <name evidence="1" type="ORF">FME62_19470</name>
    <name evidence="2" type="ORF">SAMEA4873646_02841</name>
</gene>
<evidence type="ECO:0000313" key="1">
    <source>
        <dbReference type="EMBL" id="MSS32948.1"/>
    </source>
</evidence>
<organism evidence="2">
    <name type="scientific">Klebsiella pneumoniae</name>
    <dbReference type="NCBI Taxonomy" id="573"/>
    <lineage>
        <taxon>Bacteria</taxon>
        <taxon>Pseudomonadati</taxon>
        <taxon>Pseudomonadota</taxon>
        <taxon>Gammaproteobacteria</taxon>
        <taxon>Enterobacterales</taxon>
        <taxon>Enterobacteriaceae</taxon>
        <taxon>Klebsiella/Raoultella group</taxon>
        <taxon>Klebsiella</taxon>
        <taxon>Klebsiella pneumoniae complex</taxon>
    </lineage>
</organism>
<dbReference type="Proteomes" id="UP000468995">
    <property type="component" value="Unassembled WGS sequence"/>
</dbReference>